<sequence>MSPSATAAGADAVAPSALETVRRTARRRRAVVVVATVVLVAVISLVALSMGDYPLTVEQVWHALWGGGTRAEAYVVFQVRAPRLVMALIAGAALGIAGALLQSLLGNPLASPDLLGISGGSGAAAIFALLVLGMSGPSLALAAFVGGMVVAGLLLLAGRAQTDGGYRLILAGVGMSFLAGAATSLLMVRAQVEQAQMAMLWLTGSLSSTPWWQVATVAVVFALVIPAVVAAARWLPIVQLGASTASGLGVRPGLVRVVTVTAAVILTAVTCAFLGPISFVALCAPAIARPLLGHASAGIATSGLIGAALLTTADLVAQYAIPGMSVPVGVVTGAIGALFLLWLLATSKGRQL</sequence>
<feature type="transmembrane region" description="Helical" evidence="8">
    <location>
        <begin position="211"/>
        <end position="234"/>
    </location>
</feature>
<feature type="transmembrane region" description="Helical" evidence="8">
    <location>
        <begin position="139"/>
        <end position="157"/>
    </location>
</feature>
<dbReference type="InterPro" id="IPR000522">
    <property type="entry name" value="ABC_transptr_permease_BtuC"/>
</dbReference>
<evidence type="ECO:0000256" key="8">
    <source>
        <dbReference type="SAM" id="Phobius"/>
    </source>
</evidence>
<comment type="caution">
    <text evidence="9">The sequence shown here is derived from an EMBL/GenBank/DDBJ whole genome shotgun (WGS) entry which is preliminary data.</text>
</comment>
<comment type="similarity">
    <text evidence="2">Belongs to the binding-protein-dependent transport system permease family. FecCD subfamily.</text>
</comment>
<evidence type="ECO:0000256" key="4">
    <source>
        <dbReference type="ARBA" id="ARBA00022475"/>
    </source>
</evidence>
<name>A0ABP5E1Q0_9MICO</name>
<keyword evidence="5 8" id="KW-0812">Transmembrane</keyword>
<evidence type="ECO:0000313" key="10">
    <source>
        <dbReference type="Proteomes" id="UP001500326"/>
    </source>
</evidence>
<dbReference type="Pfam" id="PF01032">
    <property type="entry name" value="FecCD"/>
    <property type="match status" value="1"/>
</dbReference>
<dbReference type="CDD" id="cd06550">
    <property type="entry name" value="TM_ABC_iron-siderophores_like"/>
    <property type="match status" value="1"/>
</dbReference>
<evidence type="ECO:0000256" key="6">
    <source>
        <dbReference type="ARBA" id="ARBA00022989"/>
    </source>
</evidence>
<dbReference type="PANTHER" id="PTHR30472:SF24">
    <property type="entry name" value="FERRIC ENTEROBACTIN TRANSPORT SYSTEM PERMEASE PROTEIN FEPG"/>
    <property type="match status" value="1"/>
</dbReference>
<dbReference type="RefSeq" id="WP_344062205.1">
    <property type="nucleotide sequence ID" value="NZ_BAAAOH010000001.1"/>
</dbReference>
<gene>
    <name evidence="9" type="ORF">GCM10009777_23480</name>
</gene>
<dbReference type="PANTHER" id="PTHR30472">
    <property type="entry name" value="FERRIC ENTEROBACTIN TRANSPORT SYSTEM PERMEASE PROTEIN"/>
    <property type="match status" value="1"/>
</dbReference>
<keyword evidence="3" id="KW-0813">Transport</keyword>
<feature type="transmembrane region" description="Helical" evidence="8">
    <location>
        <begin position="254"/>
        <end position="284"/>
    </location>
</feature>
<keyword evidence="6 8" id="KW-1133">Transmembrane helix</keyword>
<feature type="transmembrane region" description="Helical" evidence="8">
    <location>
        <begin position="291"/>
        <end position="313"/>
    </location>
</feature>
<accession>A0ABP5E1Q0</accession>
<evidence type="ECO:0000313" key="9">
    <source>
        <dbReference type="EMBL" id="GAA1988042.1"/>
    </source>
</evidence>
<dbReference type="Gene3D" id="1.10.3470.10">
    <property type="entry name" value="ABC transporter involved in vitamin B12 uptake, BtuC"/>
    <property type="match status" value="1"/>
</dbReference>
<dbReference type="SUPFAM" id="SSF81345">
    <property type="entry name" value="ABC transporter involved in vitamin B12 uptake, BtuC"/>
    <property type="match status" value="1"/>
</dbReference>
<keyword evidence="4" id="KW-1003">Cell membrane</keyword>
<feature type="transmembrane region" description="Helical" evidence="8">
    <location>
        <begin position="84"/>
        <end position="102"/>
    </location>
</feature>
<dbReference type="EMBL" id="BAAAOH010000001">
    <property type="protein sequence ID" value="GAA1988042.1"/>
    <property type="molecule type" value="Genomic_DNA"/>
</dbReference>
<evidence type="ECO:0000256" key="2">
    <source>
        <dbReference type="ARBA" id="ARBA00007935"/>
    </source>
</evidence>
<reference evidence="10" key="1">
    <citation type="journal article" date="2019" name="Int. J. Syst. Evol. Microbiol.">
        <title>The Global Catalogue of Microorganisms (GCM) 10K type strain sequencing project: providing services to taxonomists for standard genome sequencing and annotation.</title>
        <authorList>
            <consortium name="The Broad Institute Genomics Platform"/>
            <consortium name="The Broad Institute Genome Sequencing Center for Infectious Disease"/>
            <person name="Wu L."/>
            <person name="Ma J."/>
        </authorList>
    </citation>
    <scope>NUCLEOTIDE SEQUENCE [LARGE SCALE GENOMIC DNA]</scope>
    <source>
        <strain evidence="10">JCM 14902</strain>
    </source>
</reference>
<feature type="transmembrane region" description="Helical" evidence="8">
    <location>
        <begin position="30"/>
        <end position="48"/>
    </location>
</feature>
<feature type="transmembrane region" description="Helical" evidence="8">
    <location>
        <begin position="169"/>
        <end position="190"/>
    </location>
</feature>
<evidence type="ECO:0000256" key="5">
    <source>
        <dbReference type="ARBA" id="ARBA00022692"/>
    </source>
</evidence>
<keyword evidence="10" id="KW-1185">Reference proteome</keyword>
<evidence type="ECO:0000256" key="7">
    <source>
        <dbReference type="ARBA" id="ARBA00023136"/>
    </source>
</evidence>
<feature type="transmembrane region" description="Helical" evidence="8">
    <location>
        <begin position="114"/>
        <end position="132"/>
    </location>
</feature>
<protein>
    <submittedName>
        <fullName evidence="9">Iron chelate uptake ABC transporter family permease subunit</fullName>
    </submittedName>
</protein>
<feature type="transmembrane region" description="Helical" evidence="8">
    <location>
        <begin position="319"/>
        <end position="345"/>
    </location>
</feature>
<organism evidence="9 10">
    <name type="scientific">Microbacterium pumilum</name>
    <dbReference type="NCBI Taxonomy" id="344165"/>
    <lineage>
        <taxon>Bacteria</taxon>
        <taxon>Bacillati</taxon>
        <taxon>Actinomycetota</taxon>
        <taxon>Actinomycetes</taxon>
        <taxon>Micrococcales</taxon>
        <taxon>Microbacteriaceae</taxon>
        <taxon>Microbacterium</taxon>
    </lineage>
</organism>
<evidence type="ECO:0000256" key="1">
    <source>
        <dbReference type="ARBA" id="ARBA00004651"/>
    </source>
</evidence>
<comment type="subcellular location">
    <subcellularLocation>
        <location evidence="1">Cell membrane</location>
        <topology evidence="1">Multi-pass membrane protein</topology>
    </subcellularLocation>
</comment>
<evidence type="ECO:0000256" key="3">
    <source>
        <dbReference type="ARBA" id="ARBA00022448"/>
    </source>
</evidence>
<feature type="transmembrane region" description="Helical" evidence="8">
    <location>
        <begin position="60"/>
        <end position="77"/>
    </location>
</feature>
<keyword evidence="7 8" id="KW-0472">Membrane</keyword>
<dbReference type="Proteomes" id="UP001500326">
    <property type="component" value="Unassembled WGS sequence"/>
</dbReference>
<dbReference type="InterPro" id="IPR037294">
    <property type="entry name" value="ABC_BtuC-like"/>
</dbReference>
<proteinExistence type="inferred from homology"/>